<proteinExistence type="predicted"/>
<dbReference type="AlphaFoldDB" id="A0A192GYD7"/>
<dbReference type="GeneID" id="42980891"/>
<reference evidence="1 2" key="1">
    <citation type="submission" date="2016-03" db="EMBL/GenBank/DDBJ databases">
        <title>Pediococcus and Lactobacillus from brewery environment - whole genome sequencing and assembly.</title>
        <authorList>
            <person name="Behr J."/>
            <person name="Geissler A.J."/>
            <person name="Vogel R.F."/>
        </authorList>
    </citation>
    <scope>NUCLEOTIDE SEQUENCE [LARGE SCALE GENOMIC DNA]</scope>
    <source>
        <strain evidence="1 2">TMW 1.1989</strain>
    </source>
</reference>
<dbReference type="KEGG" id="lbt:AYR52_00115"/>
<protein>
    <submittedName>
        <fullName evidence="1">Uncharacterized protein</fullName>
    </submittedName>
</protein>
<dbReference type="RefSeq" id="WP_068222121.1">
    <property type="nucleotide sequence ID" value="NZ_CP014623.1"/>
</dbReference>
<gene>
    <name evidence="1" type="ORF">AYR53_01395</name>
</gene>
<accession>A0A192GYD7</accession>
<evidence type="ECO:0000313" key="2">
    <source>
        <dbReference type="Proteomes" id="UP000078582"/>
    </source>
</evidence>
<name>A0A192GYD7_9LACO</name>
<organism evidence="1 2">
    <name type="scientific">Loigolactobacillus backii</name>
    <dbReference type="NCBI Taxonomy" id="375175"/>
    <lineage>
        <taxon>Bacteria</taxon>
        <taxon>Bacillati</taxon>
        <taxon>Bacillota</taxon>
        <taxon>Bacilli</taxon>
        <taxon>Lactobacillales</taxon>
        <taxon>Lactobacillaceae</taxon>
        <taxon>Loigolactobacillus</taxon>
    </lineage>
</organism>
<keyword evidence="2" id="KW-1185">Reference proteome</keyword>
<evidence type="ECO:0000313" key="1">
    <source>
        <dbReference type="EMBL" id="ANK61534.1"/>
    </source>
</evidence>
<dbReference type="Proteomes" id="UP000078582">
    <property type="component" value="Chromosome"/>
</dbReference>
<sequence length="87" mass="9558">MTKLLERLLLGLKQTGQKLNQAQGKQTAAFSAAIFHGKKFNYVSSLELAALLVTDHNTITHALHQISPNLDMPLRSTANGLDVQLFD</sequence>
<dbReference type="EMBL" id="CP014873">
    <property type="protein sequence ID" value="ANK61534.1"/>
    <property type="molecule type" value="Genomic_DNA"/>
</dbReference>